<keyword evidence="3" id="KW-1185">Reference proteome</keyword>
<feature type="region of interest" description="Disordered" evidence="1">
    <location>
        <begin position="42"/>
        <end position="65"/>
    </location>
</feature>
<reference evidence="2 3" key="1">
    <citation type="submission" date="2024-04" db="EMBL/GenBank/DDBJ databases">
        <authorList>
            <person name="Fracassetti M."/>
        </authorList>
    </citation>
    <scope>NUCLEOTIDE SEQUENCE [LARGE SCALE GENOMIC DNA]</scope>
</reference>
<evidence type="ECO:0000256" key="1">
    <source>
        <dbReference type="SAM" id="MobiDB-lite"/>
    </source>
</evidence>
<gene>
    <name evidence="2" type="ORF">LTRI10_LOCUS33156</name>
</gene>
<evidence type="ECO:0000313" key="3">
    <source>
        <dbReference type="Proteomes" id="UP001497516"/>
    </source>
</evidence>
<evidence type="ECO:0000313" key="2">
    <source>
        <dbReference type="EMBL" id="CAL1392517.1"/>
    </source>
</evidence>
<sequence length="137" mass="15774">MLLQFGVDLSTYPIDYDGQQQARDCREREQRRENFAKVVSHRQQQHIINEEKEGRKGEQSRAAAVKSPSYSTIQRLTCPTCCTLICRLDSFPDAEFELVVRLPTATRRYRAELKTPSPSDGSHLFMCGIDWCTMQLS</sequence>
<feature type="compositionally biased region" description="Basic and acidic residues" evidence="1">
    <location>
        <begin position="48"/>
        <end position="59"/>
    </location>
</feature>
<proteinExistence type="predicted"/>
<protein>
    <submittedName>
        <fullName evidence="2">Uncharacterized protein</fullName>
    </submittedName>
</protein>
<dbReference type="Proteomes" id="UP001497516">
    <property type="component" value="Chromosome 6"/>
</dbReference>
<dbReference type="EMBL" id="OZ034819">
    <property type="protein sequence ID" value="CAL1392517.1"/>
    <property type="molecule type" value="Genomic_DNA"/>
</dbReference>
<name>A0AAV2F3C2_9ROSI</name>
<dbReference type="AlphaFoldDB" id="A0AAV2F3C2"/>
<accession>A0AAV2F3C2</accession>
<organism evidence="2 3">
    <name type="scientific">Linum trigynum</name>
    <dbReference type="NCBI Taxonomy" id="586398"/>
    <lineage>
        <taxon>Eukaryota</taxon>
        <taxon>Viridiplantae</taxon>
        <taxon>Streptophyta</taxon>
        <taxon>Embryophyta</taxon>
        <taxon>Tracheophyta</taxon>
        <taxon>Spermatophyta</taxon>
        <taxon>Magnoliopsida</taxon>
        <taxon>eudicotyledons</taxon>
        <taxon>Gunneridae</taxon>
        <taxon>Pentapetalae</taxon>
        <taxon>rosids</taxon>
        <taxon>fabids</taxon>
        <taxon>Malpighiales</taxon>
        <taxon>Linaceae</taxon>
        <taxon>Linum</taxon>
    </lineage>
</organism>